<proteinExistence type="predicted"/>
<dbReference type="EMBL" id="QKTW01000009">
    <property type="protein sequence ID" value="PZF73949.1"/>
    <property type="molecule type" value="Genomic_DNA"/>
</dbReference>
<gene>
    <name evidence="1" type="ORF">DN068_06310</name>
</gene>
<dbReference type="AlphaFoldDB" id="A0A2W2BCJ3"/>
<sequence>MCVYKKLHHNENGYVVRCKVCQHFHVAFGSTVLAHTEDQFYDFIRTVDEYYEINRFYSCRAQKVVQIPTIARSITLVYSLEELRKLSELLHQAADKLDKEKLFAFNNN</sequence>
<dbReference type="OrthoDB" id="957491at2"/>
<dbReference type="RefSeq" id="WP_110998046.1">
    <property type="nucleotide sequence ID" value="NZ_QKTW01000009.1"/>
</dbReference>
<accession>A0A2W2BCJ3</accession>
<evidence type="ECO:0000313" key="1">
    <source>
        <dbReference type="EMBL" id="PZF73949.1"/>
    </source>
</evidence>
<organism evidence="1 2">
    <name type="scientific">Taibaiella soli</name>
    <dbReference type="NCBI Taxonomy" id="1649169"/>
    <lineage>
        <taxon>Bacteria</taxon>
        <taxon>Pseudomonadati</taxon>
        <taxon>Bacteroidota</taxon>
        <taxon>Chitinophagia</taxon>
        <taxon>Chitinophagales</taxon>
        <taxon>Chitinophagaceae</taxon>
        <taxon>Taibaiella</taxon>
    </lineage>
</organism>
<protein>
    <submittedName>
        <fullName evidence="1">Uncharacterized protein</fullName>
    </submittedName>
</protein>
<dbReference type="Proteomes" id="UP000248745">
    <property type="component" value="Unassembled WGS sequence"/>
</dbReference>
<dbReference type="InterPro" id="IPR046508">
    <property type="entry name" value="DUF6686"/>
</dbReference>
<reference evidence="1 2" key="1">
    <citation type="submission" date="2018-06" db="EMBL/GenBank/DDBJ databases">
        <title>Mucibacter soli gen. nov., sp. nov., a new member of the family Chitinophagaceae producing mucin.</title>
        <authorList>
            <person name="Kim M.-K."/>
            <person name="Park S."/>
            <person name="Kim T.-S."/>
            <person name="Joung Y."/>
            <person name="Han J.-H."/>
            <person name="Kim S.B."/>
        </authorList>
    </citation>
    <scope>NUCLEOTIDE SEQUENCE [LARGE SCALE GENOMIC DNA]</scope>
    <source>
        <strain evidence="1 2">R1-15</strain>
    </source>
</reference>
<comment type="caution">
    <text evidence="1">The sequence shown here is derived from an EMBL/GenBank/DDBJ whole genome shotgun (WGS) entry which is preliminary data.</text>
</comment>
<evidence type="ECO:0000313" key="2">
    <source>
        <dbReference type="Proteomes" id="UP000248745"/>
    </source>
</evidence>
<name>A0A2W2BCJ3_9BACT</name>
<keyword evidence="2" id="KW-1185">Reference proteome</keyword>
<dbReference type="Pfam" id="PF20391">
    <property type="entry name" value="DUF6686"/>
    <property type="match status" value="1"/>
</dbReference>